<keyword evidence="2" id="KW-1185">Reference proteome</keyword>
<gene>
    <name evidence="1" type="ORF">FHK87_02375</name>
</gene>
<dbReference type="RefSeq" id="WP_140589321.1">
    <property type="nucleotide sequence ID" value="NZ_VFWZ01000001.1"/>
</dbReference>
<dbReference type="AlphaFoldDB" id="A0A504JE29"/>
<proteinExistence type="predicted"/>
<dbReference type="PROSITE" id="PS51257">
    <property type="entry name" value="PROKAR_LIPOPROTEIN"/>
    <property type="match status" value="1"/>
</dbReference>
<comment type="caution">
    <text evidence="1">The sequence shown here is derived from an EMBL/GenBank/DDBJ whole genome shotgun (WGS) entry which is preliminary data.</text>
</comment>
<name>A0A504JE29_9FLAO</name>
<accession>A0A504JE29</accession>
<organism evidence="1 2">
    <name type="scientific">Aquimarina algicola</name>
    <dbReference type="NCBI Taxonomy" id="2589995"/>
    <lineage>
        <taxon>Bacteria</taxon>
        <taxon>Pseudomonadati</taxon>
        <taxon>Bacteroidota</taxon>
        <taxon>Flavobacteriia</taxon>
        <taxon>Flavobacteriales</taxon>
        <taxon>Flavobacteriaceae</taxon>
        <taxon>Aquimarina</taxon>
    </lineage>
</organism>
<evidence type="ECO:0000313" key="1">
    <source>
        <dbReference type="EMBL" id="TPN89087.1"/>
    </source>
</evidence>
<evidence type="ECO:0000313" key="2">
    <source>
        <dbReference type="Proteomes" id="UP000315540"/>
    </source>
</evidence>
<dbReference type="Proteomes" id="UP000315540">
    <property type="component" value="Unassembled WGS sequence"/>
</dbReference>
<sequence>MHRRIFIKNTVLISTGILASGLISCSNNTIILDNIIGKSEDIVNSFPKEGDDNFFYYILPQSNAEHSSISGQETFIFCQNGKIIGFNIKIDGTDDIEKYSAQLSQLYGSQKKVFENDFGQEFEWKTDTKQIKLCYSKQFPNVPQHTFYSESIFNSKLSIF</sequence>
<protein>
    <submittedName>
        <fullName evidence="1">Uncharacterized protein</fullName>
    </submittedName>
</protein>
<dbReference type="OrthoDB" id="1444152at2"/>
<reference evidence="1 2" key="1">
    <citation type="submission" date="2019-06" db="EMBL/GenBank/DDBJ databases">
        <authorList>
            <person name="Meng X."/>
        </authorList>
    </citation>
    <scope>NUCLEOTIDE SEQUENCE [LARGE SCALE GENOMIC DNA]</scope>
    <source>
        <strain evidence="1 2">M625</strain>
    </source>
</reference>
<dbReference type="EMBL" id="VFWZ01000001">
    <property type="protein sequence ID" value="TPN89087.1"/>
    <property type="molecule type" value="Genomic_DNA"/>
</dbReference>